<organism evidence="3 4">
    <name type="scientific">Comamonas piscis</name>
    <dbReference type="NCBI Taxonomy" id="1562974"/>
    <lineage>
        <taxon>Bacteria</taxon>
        <taxon>Pseudomonadati</taxon>
        <taxon>Pseudomonadota</taxon>
        <taxon>Betaproteobacteria</taxon>
        <taxon>Burkholderiales</taxon>
        <taxon>Comamonadaceae</taxon>
        <taxon>Comamonas</taxon>
    </lineage>
</organism>
<dbReference type="GO" id="GO:0009103">
    <property type="term" value="P:lipopolysaccharide biosynthetic process"/>
    <property type="evidence" value="ECO:0007669"/>
    <property type="project" value="TreeGrafter"/>
</dbReference>
<dbReference type="KEGG" id="cpis:HS961_02840"/>
<feature type="domain" description="Glycosyl transferase family 1" evidence="2">
    <location>
        <begin position="662"/>
        <end position="802"/>
    </location>
</feature>
<evidence type="ECO:0000259" key="2">
    <source>
        <dbReference type="Pfam" id="PF00534"/>
    </source>
</evidence>
<evidence type="ECO:0000313" key="4">
    <source>
        <dbReference type="Proteomes" id="UP000515240"/>
    </source>
</evidence>
<dbReference type="EMBL" id="CP058554">
    <property type="protein sequence ID" value="QMV71854.1"/>
    <property type="molecule type" value="Genomic_DNA"/>
</dbReference>
<proteinExistence type="predicted"/>
<protein>
    <submittedName>
        <fullName evidence="3">Glycosyltransferase family 4 protein</fullName>
    </submittedName>
</protein>
<accession>A0A7G5ECX9</accession>
<keyword evidence="4" id="KW-1185">Reference proteome</keyword>
<gene>
    <name evidence="3" type="ORF">HS961_02840</name>
</gene>
<dbReference type="Gene3D" id="3.40.50.2000">
    <property type="entry name" value="Glycogen Phosphorylase B"/>
    <property type="match status" value="2"/>
</dbReference>
<evidence type="ECO:0000256" key="1">
    <source>
        <dbReference type="ARBA" id="ARBA00022679"/>
    </source>
</evidence>
<reference evidence="3 4" key="1">
    <citation type="journal article" date="2020" name="G3 (Bethesda)">
        <title>CeMbio - The Caenorhabditis elegans Microbiome Resource.</title>
        <authorList>
            <person name="Dirksen P."/>
            <person name="Assie A."/>
            <person name="Zimmermann J."/>
            <person name="Zhang F."/>
            <person name="Tietje A.M."/>
            <person name="Marsh S.A."/>
            <person name="Felix M.A."/>
            <person name="Shapira M."/>
            <person name="Kaleta C."/>
            <person name="Schulenburg H."/>
            <person name="Samuel B."/>
        </authorList>
    </citation>
    <scope>NUCLEOTIDE SEQUENCE [LARGE SCALE GENOMIC DNA]</scope>
    <source>
        <strain evidence="3 4">BIGb0172</strain>
    </source>
</reference>
<dbReference type="PANTHER" id="PTHR46401:SF2">
    <property type="entry name" value="GLYCOSYLTRANSFERASE WBBK-RELATED"/>
    <property type="match status" value="1"/>
</dbReference>
<dbReference type="Pfam" id="PF00534">
    <property type="entry name" value="Glycos_transf_1"/>
    <property type="match status" value="2"/>
</dbReference>
<feature type="domain" description="Glycosyl transferase family 1" evidence="2">
    <location>
        <begin position="229"/>
        <end position="379"/>
    </location>
</feature>
<dbReference type="CDD" id="cd03809">
    <property type="entry name" value="GT4_MtfB-like"/>
    <property type="match status" value="2"/>
</dbReference>
<dbReference type="InterPro" id="IPR001296">
    <property type="entry name" value="Glyco_trans_1"/>
</dbReference>
<dbReference type="SUPFAM" id="SSF53756">
    <property type="entry name" value="UDP-Glycosyltransferase/glycogen phosphorylase"/>
    <property type="match status" value="2"/>
</dbReference>
<dbReference type="Proteomes" id="UP000515240">
    <property type="component" value="Chromosome"/>
</dbReference>
<dbReference type="PANTHER" id="PTHR46401">
    <property type="entry name" value="GLYCOSYLTRANSFERASE WBBK-RELATED"/>
    <property type="match status" value="1"/>
</dbReference>
<evidence type="ECO:0000313" key="3">
    <source>
        <dbReference type="EMBL" id="QMV71854.1"/>
    </source>
</evidence>
<name>A0A7G5ECX9_9BURK</name>
<sequence>MRIVIDMQGAQSAGNRYRGIGRYVHDFAKAMCRNRGEHEVILVLNGAFKEACISIRDDFKDLVSQDHIRVWQAPGPFDHIQADAEGRRGIAEQVRLAFIRSLQPSVLINGALFDSVDDESVVTVEAEDRAGYITVAVLHDLIPLIYPDLYLNASASLRQWYFAQLDHLKACRYLLANSQSTRAEAIDYLQWPANRIENISSDVAEAFSVGTVMPQTAAGLQARLGLCRPFVMYTGGMDHRKNVHGLIEAYAAMPQDVQAQHQLVIVGKLSLEQIKDMRQLARLHGLPDETLVLTGFVSDEDLLALYRLCKLFVFPSWHEGFGLPLLEAMRCGKAVLAGNTSAMPEVVGRADALFNPQDVWSIAEKMALALQNDGFRAELEAHSLQHSRQFSWDLSAQRSIVVLEQQQAPAMLPDAEPWQALMARLEALPRRPAPETYGLALAQMVDRAFPPPSTAKRMFVDVTELARHDARTGIQRVVRSILKQWLSSPPAGYVVLPVRAGQDGGYLLAHAFTQAFLGAATRPEADTPVAFYGGDTFVGLDFQSDDVPRCSAFFEQMRVWGVAVYFVVYDLLPLQLPECFQDGAAASHARWLSTVARSDGAICISAAVADELKAYLQTQSPPPPDSFRVDWFHLGADIEESAPSAGMPVDANQLISKIQRLPSFLMVGTVEPRKGHAQALDAMEQLWASGVEAQLVIVGKSGWKTEALAERIQAHPERDKRLIWLQGISDEYLDAVYKASSALLAVSQGEGFGLPLIEAAQRGLPIVARDLPVFMEVAGAHAFYFQQEQHEDLAQALREWLAHFASASHPSSAQMPWLTWRESANGLLALIGQTSASPRWATAEHLAP</sequence>
<keyword evidence="1 3" id="KW-0808">Transferase</keyword>
<dbReference type="GO" id="GO:0016757">
    <property type="term" value="F:glycosyltransferase activity"/>
    <property type="evidence" value="ECO:0007669"/>
    <property type="project" value="InterPro"/>
</dbReference>
<dbReference type="AlphaFoldDB" id="A0A7G5ECX9"/>
<dbReference type="RefSeq" id="WP_182326283.1">
    <property type="nucleotide sequence ID" value="NZ_CP058554.1"/>
</dbReference>